<dbReference type="Pfam" id="PF12572">
    <property type="entry name" value="DUF3752"/>
    <property type="match status" value="1"/>
</dbReference>
<evidence type="ECO:0000313" key="4">
    <source>
        <dbReference type="Proteomes" id="UP000799421"/>
    </source>
</evidence>
<evidence type="ECO:0000256" key="1">
    <source>
        <dbReference type="SAM" id="MobiDB-lite"/>
    </source>
</evidence>
<dbReference type="PANTHER" id="PTHR46370:SF1">
    <property type="entry name" value="GPALPP MOTIFS-CONTAINING PROTEIN 1"/>
    <property type="match status" value="1"/>
</dbReference>
<feature type="compositionally biased region" description="Basic and acidic residues" evidence="1">
    <location>
        <begin position="50"/>
        <end position="71"/>
    </location>
</feature>
<feature type="compositionally biased region" description="Basic and acidic residues" evidence="1">
    <location>
        <begin position="19"/>
        <end position="34"/>
    </location>
</feature>
<reference evidence="3" key="1">
    <citation type="journal article" date="2020" name="Stud. Mycol.">
        <title>101 Dothideomycetes genomes: a test case for predicting lifestyles and emergence of pathogens.</title>
        <authorList>
            <person name="Haridas S."/>
            <person name="Albert R."/>
            <person name="Binder M."/>
            <person name="Bloem J."/>
            <person name="Labutti K."/>
            <person name="Salamov A."/>
            <person name="Andreopoulos B."/>
            <person name="Baker S."/>
            <person name="Barry K."/>
            <person name="Bills G."/>
            <person name="Bluhm B."/>
            <person name="Cannon C."/>
            <person name="Castanera R."/>
            <person name="Culley D."/>
            <person name="Daum C."/>
            <person name="Ezra D."/>
            <person name="Gonzalez J."/>
            <person name="Henrissat B."/>
            <person name="Kuo A."/>
            <person name="Liang C."/>
            <person name="Lipzen A."/>
            <person name="Lutzoni F."/>
            <person name="Magnuson J."/>
            <person name="Mondo S."/>
            <person name="Nolan M."/>
            <person name="Ohm R."/>
            <person name="Pangilinan J."/>
            <person name="Park H.-J."/>
            <person name="Ramirez L."/>
            <person name="Alfaro M."/>
            <person name="Sun H."/>
            <person name="Tritt A."/>
            <person name="Yoshinaga Y."/>
            <person name="Zwiers L.-H."/>
            <person name="Turgeon B."/>
            <person name="Goodwin S."/>
            <person name="Spatafora J."/>
            <person name="Crous P."/>
            <person name="Grigoriev I."/>
        </authorList>
    </citation>
    <scope>NUCLEOTIDE SEQUENCE</scope>
    <source>
        <strain evidence="3">CBS 480.64</strain>
    </source>
</reference>
<dbReference type="InterPro" id="IPR046331">
    <property type="entry name" value="GPAM1-like"/>
</dbReference>
<accession>A0A6A7BQY4</accession>
<organism evidence="3 4">
    <name type="scientific">Piedraia hortae CBS 480.64</name>
    <dbReference type="NCBI Taxonomy" id="1314780"/>
    <lineage>
        <taxon>Eukaryota</taxon>
        <taxon>Fungi</taxon>
        <taxon>Dikarya</taxon>
        <taxon>Ascomycota</taxon>
        <taxon>Pezizomycotina</taxon>
        <taxon>Dothideomycetes</taxon>
        <taxon>Dothideomycetidae</taxon>
        <taxon>Capnodiales</taxon>
        <taxon>Piedraiaceae</taxon>
        <taxon>Piedraia</taxon>
    </lineage>
</organism>
<dbReference type="InterPro" id="IPR022226">
    <property type="entry name" value="DUF3752"/>
</dbReference>
<feature type="domain" description="DUF3752" evidence="2">
    <location>
        <begin position="78"/>
        <end position="202"/>
    </location>
</feature>
<feature type="compositionally biased region" description="Basic and acidic residues" evidence="1">
    <location>
        <begin position="154"/>
        <end position="179"/>
    </location>
</feature>
<keyword evidence="4" id="KW-1185">Reference proteome</keyword>
<feature type="compositionally biased region" description="Basic and acidic residues" evidence="1">
    <location>
        <begin position="82"/>
        <end position="92"/>
    </location>
</feature>
<evidence type="ECO:0000259" key="2">
    <source>
        <dbReference type="Pfam" id="PF12572"/>
    </source>
</evidence>
<feature type="compositionally biased region" description="Polar residues" evidence="1">
    <location>
        <begin position="101"/>
        <end position="112"/>
    </location>
</feature>
<proteinExistence type="predicted"/>
<dbReference type="Proteomes" id="UP000799421">
    <property type="component" value="Unassembled WGS sequence"/>
</dbReference>
<dbReference type="PANTHER" id="PTHR46370">
    <property type="entry name" value="GPALPP MOTIFS-CONTAINING PROTEIN 1"/>
    <property type="match status" value="1"/>
</dbReference>
<dbReference type="EMBL" id="MU006052">
    <property type="protein sequence ID" value="KAF2857297.1"/>
    <property type="molecule type" value="Genomic_DNA"/>
</dbReference>
<dbReference type="AlphaFoldDB" id="A0A6A7BQY4"/>
<evidence type="ECO:0000313" key="3">
    <source>
        <dbReference type="EMBL" id="KAF2857297.1"/>
    </source>
</evidence>
<protein>
    <recommendedName>
        <fullName evidence="2">DUF3752 domain-containing protein</fullName>
    </recommendedName>
</protein>
<name>A0A6A7BQY4_9PEZI</name>
<gene>
    <name evidence="3" type="ORF">K470DRAFT_223631</name>
</gene>
<sequence length="207" mass="23339">MATIGPTLPPHLVAKRKRQQEAQEKAEKKQRIADSESDDDYGPALPSQEDTVKIQAHSEEKEYKELPKTLRDGWMTMPPDQDDLKARMDPSRRRARGFKMTTASDSGSTWNETPAEKRKRLHNEAMGITEDKAERIEKKSEGPRNVNRGPSLMEQHKTKAAEAEDDPSKRGFDREKDMKSGLGNAQRRDLVKRSSGFASKFSGGGFL</sequence>
<feature type="compositionally biased region" description="Basic and acidic residues" evidence="1">
    <location>
        <begin position="129"/>
        <end position="142"/>
    </location>
</feature>
<dbReference type="OrthoDB" id="73491at2759"/>
<feature type="region of interest" description="Disordered" evidence="1">
    <location>
        <begin position="1"/>
        <end position="207"/>
    </location>
</feature>